<dbReference type="PANTHER" id="PTHR33164:SF106">
    <property type="entry name" value="TRANSCRIPTIONAL REGULATORY PROTEIN"/>
    <property type="match status" value="1"/>
</dbReference>
<dbReference type="PROSITE" id="PS50995">
    <property type="entry name" value="HTH_MARR_2"/>
    <property type="match status" value="1"/>
</dbReference>
<evidence type="ECO:0000313" key="3">
    <source>
        <dbReference type="EMBL" id="GAA2201281.1"/>
    </source>
</evidence>
<dbReference type="EMBL" id="BAAAQW010000006">
    <property type="protein sequence ID" value="GAA2201281.1"/>
    <property type="molecule type" value="Genomic_DNA"/>
</dbReference>
<dbReference type="InterPro" id="IPR000835">
    <property type="entry name" value="HTH_MarR-typ"/>
</dbReference>
<accession>A0ABP5NNY6</accession>
<feature type="compositionally biased region" description="Basic and acidic residues" evidence="1">
    <location>
        <begin position="1"/>
        <end position="14"/>
    </location>
</feature>
<dbReference type="InterPro" id="IPR039422">
    <property type="entry name" value="MarR/SlyA-like"/>
</dbReference>
<evidence type="ECO:0000313" key="4">
    <source>
        <dbReference type="Proteomes" id="UP001500432"/>
    </source>
</evidence>
<proteinExistence type="predicted"/>
<feature type="region of interest" description="Disordered" evidence="1">
    <location>
        <begin position="115"/>
        <end position="134"/>
    </location>
</feature>
<dbReference type="SMART" id="SM00347">
    <property type="entry name" value="HTH_MARR"/>
    <property type="match status" value="1"/>
</dbReference>
<name>A0ABP5NNY6_9MICC</name>
<dbReference type="Proteomes" id="UP001500432">
    <property type="component" value="Unassembled WGS sequence"/>
</dbReference>
<protein>
    <recommendedName>
        <fullName evidence="2">HTH marR-type domain-containing protein</fullName>
    </recommendedName>
</protein>
<dbReference type="Gene3D" id="1.10.10.10">
    <property type="entry name" value="Winged helix-like DNA-binding domain superfamily/Winged helix DNA-binding domain"/>
    <property type="match status" value="1"/>
</dbReference>
<comment type="caution">
    <text evidence="3">The sequence shown here is derived from an EMBL/GenBank/DDBJ whole genome shotgun (WGS) entry which is preliminary data.</text>
</comment>
<feature type="domain" description="HTH marR-type" evidence="2">
    <location>
        <begin position="34"/>
        <end position="170"/>
    </location>
</feature>
<reference evidence="4" key="1">
    <citation type="journal article" date="2019" name="Int. J. Syst. Evol. Microbiol.">
        <title>The Global Catalogue of Microorganisms (GCM) 10K type strain sequencing project: providing services to taxonomists for standard genome sequencing and annotation.</title>
        <authorList>
            <consortium name="The Broad Institute Genomics Platform"/>
            <consortium name="The Broad Institute Genome Sequencing Center for Infectious Disease"/>
            <person name="Wu L."/>
            <person name="Ma J."/>
        </authorList>
    </citation>
    <scope>NUCLEOTIDE SEQUENCE [LARGE SCALE GENOMIC DNA]</scope>
    <source>
        <strain evidence="4">JCM 16034</strain>
    </source>
</reference>
<sequence length="182" mass="20467">MSSVQHEPDPHETAPSRGTEAAGHARDAFRAAPGFELLFLLQKFTTEADRYAETVRRKHGLARNDVHALNAVMEAERQGETTTPGALRERLVLSSAAMTTVIDRLEASGHLERRHSREDRRQIEVTPTPSARETGREMFDPMVRHMLPVLADYTPTQLEFLAGIMNRLTQAIAEAREELQRS</sequence>
<evidence type="ECO:0000256" key="1">
    <source>
        <dbReference type="SAM" id="MobiDB-lite"/>
    </source>
</evidence>
<keyword evidence="4" id="KW-1185">Reference proteome</keyword>
<organism evidence="3 4">
    <name type="scientific">Sinomonas flava</name>
    <dbReference type="NCBI Taxonomy" id="496857"/>
    <lineage>
        <taxon>Bacteria</taxon>
        <taxon>Bacillati</taxon>
        <taxon>Actinomycetota</taxon>
        <taxon>Actinomycetes</taxon>
        <taxon>Micrococcales</taxon>
        <taxon>Micrococcaceae</taxon>
        <taxon>Sinomonas</taxon>
    </lineage>
</organism>
<dbReference type="Pfam" id="PF12802">
    <property type="entry name" value="MarR_2"/>
    <property type="match status" value="1"/>
</dbReference>
<dbReference type="PANTHER" id="PTHR33164">
    <property type="entry name" value="TRANSCRIPTIONAL REGULATOR, MARR FAMILY"/>
    <property type="match status" value="1"/>
</dbReference>
<feature type="region of interest" description="Disordered" evidence="1">
    <location>
        <begin position="1"/>
        <end position="24"/>
    </location>
</feature>
<dbReference type="InterPro" id="IPR036390">
    <property type="entry name" value="WH_DNA-bd_sf"/>
</dbReference>
<gene>
    <name evidence="3" type="ORF">GCM10009849_25120</name>
</gene>
<dbReference type="SUPFAM" id="SSF46785">
    <property type="entry name" value="Winged helix' DNA-binding domain"/>
    <property type="match status" value="1"/>
</dbReference>
<dbReference type="InterPro" id="IPR036388">
    <property type="entry name" value="WH-like_DNA-bd_sf"/>
</dbReference>
<dbReference type="PRINTS" id="PR00598">
    <property type="entry name" value="HTHMARR"/>
</dbReference>
<evidence type="ECO:0000259" key="2">
    <source>
        <dbReference type="PROSITE" id="PS50995"/>
    </source>
</evidence>